<dbReference type="InterPro" id="IPR041522">
    <property type="entry name" value="CdaR_GGDEF"/>
</dbReference>
<keyword evidence="3" id="KW-1185">Reference proteome</keyword>
<dbReference type="RefSeq" id="WP_077832041.1">
    <property type="nucleotide sequence ID" value="NZ_CP096983.1"/>
</dbReference>
<evidence type="ECO:0000313" key="3">
    <source>
        <dbReference type="Proteomes" id="UP000190951"/>
    </source>
</evidence>
<gene>
    <name evidence="2" type="ORF">CROST_028530</name>
</gene>
<evidence type="ECO:0000313" key="2">
    <source>
        <dbReference type="EMBL" id="URZ12136.1"/>
    </source>
</evidence>
<name>A0A1S8L7C6_9CLOT</name>
<dbReference type="InterPro" id="IPR012914">
    <property type="entry name" value="PucR_dom"/>
</dbReference>
<dbReference type="InterPro" id="IPR042070">
    <property type="entry name" value="PucR_C-HTH_sf"/>
</dbReference>
<dbReference type="EMBL" id="CP096983">
    <property type="protein sequence ID" value="URZ12136.1"/>
    <property type="molecule type" value="Genomic_DNA"/>
</dbReference>
<evidence type="ECO:0000256" key="1">
    <source>
        <dbReference type="ARBA" id="ARBA00006754"/>
    </source>
</evidence>
<dbReference type="AlphaFoldDB" id="A0A1S8L7C6"/>
<dbReference type="PANTHER" id="PTHR33744:SF1">
    <property type="entry name" value="DNA-BINDING TRANSCRIPTIONAL ACTIVATOR ADER"/>
    <property type="match status" value="1"/>
</dbReference>
<dbReference type="Gene3D" id="1.10.10.2840">
    <property type="entry name" value="PucR C-terminal helix-turn-helix domain"/>
    <property type="match status" value="1"/>
</dbReference>
<sequence>MLTTCKSILKLPYLEKIKVVAGEEGLNRIIRWVQVVEYPEYSKWLKGGELILISGIGIKNNINALVDFIKDINSRNLSGIVISVGPYIKGIPKEVVEIGNQLNFPVFQIPFEVKFIDVSQSICKAIFANKVDQESMDNFMKDIIFRDFTFSEDILNRAMVYGYDPKKNYTSFVIGLNNTNSTFKDNLPTKHYVEQIVIDVLNKWKKKSIYIMQYNSIILMIPENKKITMNNIAKNIIESINLKTENINVNIGIGGGFSDLKDFKTSVNEAHRCLKVLKLNREINAFKSYDELGIYKLFFKMEDQEEMKKFYLDTLGELMDYDLKNSTDLMGTLDMYIRESGNINKTAEELFIHRNTLKYRIKRIEEISKCNLRDINVLFNFDTAIKIKKFLKMESISL</sequence>
<dbReference type="Pfam" id="PF17853">
    <property type="entry name" value="GGDEF_2"/>
    <property type="match status" value="1"/>
</dbReference>
<proteinExistence type="inferred from homology"/>
<dbReference type="STRING" id="84029.CROST_19670"/>
<organism evidence="2 3">
    <name type="scientific">Clostridium felsineum</name>
    <dbReference type="NCBI Taxonomy" id="36839"/>
    <lineage>
        <taxon>Bacteria</taxon>
        <taxon>Bacillati</taxon>
        <taxon>Bacillota</taxon>
        <taxon>Clostridia</taxon>
        <taxon>Eubacteriales</taxon>
        <taxon>Clostridiaceae</taxon>
        <taxon>Clostridium</taxon>
    </lineage>
</organism>
<reference evidence="2 3" key="1">
    <citation type="submission" date="2022-04" db="EMBL/GenBank/DDBJ databases">
        <title>Genome sequence of C. roseum typestrain.</title>
        <authorList>
            <person name="Poehlein A."/>
            <person name="Schoch T."/>
            <person name="Duerre P."/>
            <person name="Daniel R."/>
        </authorList>
    </citation>
    <scope>NUCLEOTIDE SEQUENCE [LARGE SCALE GENOMIC DNA]</scope>
    <source>
        <strain evidence="2 3">DSM 7320</strain>
    </source>
</reference>
<dbReference type="Pfam" id="PF07905">
    <property type="entry name" value="PucR"/>
    <property type="match status" value="1"/>
</dbReference>
<dbReference type="InterPro" id="IPR025736">
    <property type="entry name" value="PucR_C-HTH_dom"/>
</dbReference>
<dbReference type="InterPro" id="IPR051448">
    <property type="entry name" value="CdaR-like_regulators"/>
</dbReference>
<dbReference type="PANTHER" id="PTHR33744">
    <property type="entry name" value="CARBOHYDRATE DIACID REGULATOR"/>
    <property type="match status" value="1"/>
</dbReference>
<dbReference type="KEGG" id="crw:CROST_028530"/>
<accession>A0A1S8L7C6</accession>
<protein>
    <submittedName>
        <fullName evidence="2">Uncharacterized protein</fullName>
    </submittedName>
</protein>
<comment type="similarity">
    <text evidence="1">Belongs to the CdaR family.</text>
</comment>
<dbReference type="Proteomes" id="UP000190951">
    <property type="component" value="Chromosome"/>
</dbReference>
<dbReference type="Pfam" id="PF13556">
    <property type="entry name" value="HTH_30"/>
    <property type="match status" value="1"/>
</dbReference>